<dbReference type="Gene3D" id="2.130.10.10">
    <property type="entry name" value="YVTN repeat-like/Quinoprotein amine dehydrogenase"/>
    <property type="match status" value="3"/>
</dbReference>
<dbReference type="PATRIC" id="fig|1619039.3.peg.611"/>
<protein>
    <recommendedName>
        <fullName evidence="3">Photosynthesis system II assembly factor Ycf48/Hcf136-like domain-containing protein</fullName>
    </recommendedName>
</protein>
<dbReference type="EMBL" id="LCDO01000004">
    <property type="protein sequence ID" value="KKS56960.1"/>
    <property type="molecule type" value="Genomic_DNA"/>
</dbReference>
<comment type="caution">
    <text evidence="1">The sequence shown here is derived from an EMBL/GenBank/DDBJ whole genome shotgun (WGS) entry which is preliminary data.</text>
</comment>
<proteinExistence type="predicted"/>
<dbReference type="PANTHER" id="PTHR43739:SF5">
    <property type="entry name" value="EXO-ALPHA-SIALIDASE"/>
    <property type="match status" value="1"/>
</dbReference>
<dbReference type="GO" id="GO:0010411">
    <property type="term" value="P:xyloglucan metabolic process"/>
    <property type="evidence" value="ECO:0007669"/>
    <property type="project" value="TreeGrafter"/>
</dbReference>
<accession>A0A0G1A7G1</accession>
<dbReference type="SUPFAM" id="SSF110296">
    <property type="entry name" value="Oligoxyloglucan reducing end-specific cellobiohydrolase"/>
    <property type="match status" value="2"/>
</dbReference>
<sequence length="366" mass="39957">MRRLSLAENFISMRKFFLFSFFLIATLVLVGVGCVQIGSAPAVTDGGIFKSGDKGATWVSRSQFLTIGGQVLNFSKEAVLSLSFDPQDHAALYATGVNTGLLFSYNGGNGWQKPEQIKAGTVSGVAIDYKNKCWVYMALGNLILKTEDCSRTYVPIYQEGRPEVRLTTVATDNFSSAILYAGNSVGDFLKSTDFGKNWVVLNRFENPIVKMIVNPLNSKIIYLATQEKGLYRSGDGGVSWTDLNQGLKQYGGAYVYHDLILFDPKAEGLLLASQYGLIKTGDAGVSWQALTLLTPPNGADIKVVAVNPQNSNEIYYATASTFYKSVDGGVKWMTSKLPSSRPPTFLLIDSNDPKIMYLGFGQAIKK</sequence>
<dbReference type="InterPro" id="IPR052025">
    <property type="entry name" value="Xyloglucanase_GH74"/>
</dbReference>
<organism evidence="1 2">
    <name type="scientific">Candidatus Magasanikbacteria bacterium GW2011_GWA2_42_32</name>
    <dbReference type="NCBI Taxonomy" id="1619039"/>
    <lineage>
        <taxon>Bacteria</taxon>
        <taxon>Candidatus Magasanikiibacteriota</taxon>
    </lineage>
</organism>
<gene>
    <name evidence="1" type="ORF">UV20_C0004G0056</name>
</gene>
<evidence type="ECO:0000313" key="2">
    <source>
        <dbReference type="Proteomes" id="UP000034837"/>
    </source>
</evidence>
<dbReference type="AlphaFoldDB" id="A0A0G1A7G1"/>
<name>A0A0G1A7G1_9BACT</name>
<dbReference type="InterPro" id="IPR015943">
    <property type="entry name" value="WD40/YVTN_repeat-like_dom_sf"/>
</dbReference>
<dbReference type="PROSITE" id="PS51257">
    <property type="entry name" value="PROKAR_LIPOPROTEIN"/>
    <property type="match status" value="1"/>
</dbReference>
<evidence type="ECO:0008006" key="3">
    <source>
        <dbReference type="Google" id="ProtNLM"/>
    </source>
</evidence>
<dbReference type="CDD" id="cd15482">
    <property type="entry name" value="Sialidase_non-viral"/>
    <property type="match status" value="1"/>
</dbReference>
<dbReference type="Proteomes" id="UP000034837">
    <property type="component" value="Unassembled WGS sequence"/>
</dbReference>
<reference evidence="1 2" key="1">
    <citation type="journal article" date="2015" name="Nature">
        <title>rRNA introns, odd ribosomes, and small enigmatic genomes across a large radiation of phyla.</title>
        <authorList>
            <person name="Brown C.T."/>
            <person name="Hug L.A."/>
            <person name="Thomas B.C."/>
            <person name="Sharon I."/>
            <person name="Castelle C.J."/>
            <person name="Singh A."/>
            <person name="Wilkins M.J."/>
            <person name="Williams K.H."/>
            <person name="Banfield J.F."/>
        </authorList>
    </citation>
    <scope>NUCLEOTIDE SEQUENCE [LARGE SCALE GENOMIC DNA]</scope>
</reference>
<dbReference type="PANTHER" id="PTHR43739">
    <property type="entry name" value="XYLOGLUCANASE (EUROFUNG)"/>
    <property type="match status" value="1"/>
</dbReference>
<evidence type="ECO:0000313" key="1">
    <source>
        <dbReference type="EMBL" id="KKS56960.1"/>
    </source>
</evidence>